<evidence type="ECO:0000256" key="1">
    <source>
        <dbReference type="SAM" id="MobiDB-lite"/>
    </source>
</evidence>
<dbReference type="InterPro" id="IPR051681">
    <property type="entry name" value="Ser/Thr_Kinases-Pseudokinases"/>
</dbReference>
<dbReference type="Pfam" id="PF00069">
    <property type="entry name" value="Pkinase"/>
    <property type="match status" value="1"/>
</dbReference>
<evidence type="ECO:0000256" key="2">
    <source>
        <dbReference type="SAM" id="Phobius"/>
    </source>
</evidence>
<keyword evidence="6" id="KW-0808">Transferase</keyword>
<dbReference type="PANTHER" id="PTHR44329:SF214">
    <property type="entry name" value="PROTEIN KINASE DOMAIN-CONTAINING PROTEIN"/>
    <property type="match status" value="1"/>
</dbReference>
<evidence type="ECO:0000313" key="6">
    <source>
        <dbReference type="EMBL" id="OQS07132.1"/>
    </source>
</evidence>
<proteinExistence type="predicted"/>
<comment type="caution">
    <text evidence="6">The sequence shown here is derived from an EMBL/GenBank/DDBJ whole genome shotgun (WGS) entry which is preliminary data.</text>
</comment>
<gene>
    <name evidence="6" type="ORF">THRCLA_00856</name>
</gene>
<keyword evidence="2" id="KW-0812">Transmembrane</keyword>
<dbReference type="OrthoDB" id="346907at2759"/>
<feature type="region of interest" description="Disordered" evidence="1">
    <location>
        <begin position="275"/>
        <end position="317"/>
    </location>
</feature>
<evidence type="ECO:0000259" key="5">
    <source>
        <dbReference type="PROSITE" id="PS50228"/>
    </source>
</evidence>
<keyword evidence="3" id="KW-0732">Signal</keyword>
<evidence type="ECO:0000313" key="7">
    <source>
        <dbReference type="Proteomes" id="UP000243217"/>
    </source>
</evidence>
<organism evidence="6 7">
    <name type="scientific">Thraustotheca clavata</name>
    <dbReference type="NCBI Taxonomy" id="74557"/>
    <lineage>
        <taxon>Eukaryota</taxon>
        <taxon>Sar</taxon>
        <taxon>Stramenopiles</taxon>
        <taxon>Oomycota</taxon>
        <taxon>Saprolegniomycetes</taxon>
        <taxon>Saprolegniales</taxon>
        <taxon>Achlyaceae</taxon>
        <taxon>Thraustotheca</taxon>
    </lineage>
</organism>
<dbReference type="GO" id="GO:0005524">
    <property type="term" value="F:ATP binding"/>
    <property type="evidence" value="ECO:0007669"/>
    <property type="project" value="InterPro"/>
</dbReference>
<dbReference type="Gene3D" id="2.60.120.740">
    <property type="match status" value="1"/>
</dbReference>
<dbReference type="InterPro" id="IPR043159">
    <property type="entry name" value="Lectin_gal-bd_sf"/>
</dbReference>
<protein>
    <submittedName>
        <fullName evidence="6">Kinase</fullName>
    </submittedName>
</protein>
<dbReference type="SMART" id="SM00220">
    <property type="entry name" value="S_TKc"/>
    <property type="match status" value="1"/>
</dbReference>
<evidence type="ECO:0000259" key="4">
    <source>
        <dbReference type="PROSITE" id="PS50011"/>
    </source>
</evidence>
<keyword evidence="2" id="KW-0472">Membrane</keyword>
<dbReference type="AlphaFoldDB" id="A0A1W0AA04"/>
<feature type="signal peptide" evidence="3">
    <location>
        <begin position="1"/>
        <end position="17"/>
    </location>
</feature>
<feature type="compositionally biased region" description="Polar residues" evidence="1">
    <location>
        <begin position="275"/>
        <end position="284"/>
    </location>
</feature>
<dbReference type="InterPro" id="IPR008271">
    <property type="entry name" value="Ser/Thr_kinase_AS"/>
</dbReference>
<dbReference type="Proteomes" id="UP000243217">
    <property type="component" value="Unassembled WGS sequence"/>
</dbReference>
<dbReference type="GO" id="GO:0004674">
    <property type="term" value="F:protein serine/threonine kinase activity"/>
    <property type="evidence" value="ECO:0007669"/>
    <property type="project" value="TreeGrafter"/>
</dbReference>
<dbReference type="GO" id="GO:0030246">
    <property type="term" value="F:carbohydrate binding"/>
    <property type="evidence" value="ECO:0007669"/>
    <property type="project" value="InterPro"/>
</dbReference>
<feature type="transmembrane region" description="Helical" evidence="2">
    <location>
        <begin position="325"/>
        <end position="348"/>
    </location>
</feature>
<dbReference type="SUPFAM" id="SSF56112">
    <property type="entry name" value="Protein kinase-like (PK-like)"/>
    <property type="match status" value="1"/>
</dbReference>
<feature type="compositionally biased region" description="Polar residues" evidence="1">
    <location>
        <begin position="300"/>
        <end position="317"/>
    </location>
</feature>
<dbReference type="InterPro" id="IPR011009">
    <property type="entry name" value="Kinase-like_dom_sf"/>
</dbReference>
<reference evidence="6 7" key="1">
    <citation type="journal article" date="2014" name="Genome Biol. Evol.">
        <title>The secreted proteins of Achlya hypogyna and Thraustotheca clavata identify the ancestral oomycete secretome and reveal gene acquisitions by horizontal gene transfer.</title>
        <authorList>
            <person name="Misner I."/>
            <person name="Blouin N."/>
            <person name="Leonard G."/>
            <person name="Richards T.A."/>
            <person name="Lane C.E."/>
        </authorList>
    </citation>
    <scope>NUCLEOTIDE SEQUENCE [LARGE SCALE GENOMIC DNA]</scope>
    <source>
        <strain evidence="6 7">ATCC 34112</strain>
    </source>
</reference>
<dbReference type="PROSITE" id="PS00108">
    <property type="entry name" value="PROTEIN_KINASE_ST"/>
    <property type="match status" value="1"/>
</dbReference>
<name>A0A1W0AA04_9STRA</name>
<accession>A0A1W0AA04</accession>
<sequence length="673" mass="73477">MMVATAIIIAYANALQACTNSILDTALSELNLNTLYCCGALGGTPCLNSSAYSCQTTKTIFEKVKVNETMTLSCSPGYAISDITFASYGTPNGTTLGFCHSTNSSAVIKSKCLSQQTCKVDAVNDVFGDPCTGIDKVLTVEIACAASTTDALGSQCPSGCSPSSWDIFRSSNSPFSLSEIACFQANSNCIDFMTSIQLALGKISPACYFQQTNTSFVSTSELAYYTMTQFLNFLQTTRREVAEKPASSQRNSSRILGSNETMSFDLYNSSQTNITTPVPTGQQVPSTTSPPITSLPVPTATNTSNIDPRPSNSTSVQTSDLSSTLIIVIVIAIMIVTILVAILIFCYCRNKKSAATKATQDMPEVSPFDEYQTTYNPIQPAPIRQNPKSNFSTIDMRDLELHYIPPNHLSTISVIANGAFGEVLLGDYQGQTVAIKKLLGHRKDLKQLQRFVDEICLVAKLDSPYIVQFKGASWTIPADIVLVTEFMDAGDLRTVLDNNSTKSFTWQHKVSCALDIVNALGYLHTLHTKIIHRDLKSRNVLLNSQMQAKVTDFGVSRETDDATMTVGIGTFRWMAPEALLDNYYTESADMFSFGVILAELSNEIVPYSDKKNANGRPYTDTAIMTQVMKGELLPSFAHDTPRWFYELGMKCLSLKPEDRPTALEAAHIIKQSV</sequence>
<dbReference type="PROSITE" id="PS50228">
    <property type="entry name" value="SUEL_LECTIN"/>
    <property type="match status" value="1"/>
</dbReference>
<dbReference type="EMBL" id="JNBS01000274">
    <property type="protein sequence ID" value="OQS07132.1"/>
    <property type="molecule type" value="Genomic_DNA"/>
</dbReference>
<dbReference type="Gene3D" id="1.10.510.10">
    <property type="entry name" value="Transferase(Phosphotransferase) domain 1"/>
    <property type="match status" value="1"/>
</dbReference>
<feature type="chain" id="PRO_5011963752" evidence="3">
    <location>
        <begin position="18"/>
        <end position="673"/>
    </location>
</feature>
<evidence type="ECO:0000256" key="3">
    <source>
        <dbReference type="SAM" id="SignalP"/>
    </source>
</evidence>
<dbReference type="CDD" id="cd22842">
    <property type="entry name" value="Gal_Rha_Lectin_BGal"/>
    <property type="match status" value="1"/>
</dbReference>
<keyword evidence="7" id="KW-1185">Reference proteome</keyword>
<feature type="domain" description="Protein kinase" evidence="4">
    <location>
        <begin position="409"/>
        <end position="673"/>
    </location>
</feature>
<dbReference type="InterPro" id="IPR000719">
    <property type="entry name" value="Prot_kinase_dom"/>
</dbReference>
<feature type="compositionally biased region" description="Low complexity" evidence="1">
    <location>
        <begin position="285"/>
        <end position="299"/>
    </location>
</feature>
<dbReference type="InterPro" id="IPR000922">
    <property type="entry name" value="Lectin_gal-bd_dom"/>
</dbReference>
<feature type="domain" description="SUEL-type lectin" evidence="5">
    <location>
        <begin position="64"/>
        <end position="145"/>
    </location>
</feature>
<keyword evidence="6" id="KW-0418">Kinase</keyword>
<keyword evidence="2" id="KW-1133">Transmembrane helix</keyword>
<dbReference type="Gene3D" id="3.30.200.20">
    <property type="entry name" value="Phosphorylase Kinase, domain 1"/>
    <property type="match status" value="1"/>
</dbReference>
<dbReference type="STRING" id="74557.A0A1W0AA04"/>
<dbReference type="PANTHER" id="PTHR44329">
    <property type="entry name" value="SERINE/THREONINE-PROTEIN KINASE TNNI3K-RELATED"/>
    <property type="match status" value="1"/>
</dbReference>
<dbReference type="PROSITE" id="PS50011">
    <property type="entry name" value="PROTEIN_KINASE_DOM"/>
    <property type="match status" value="1"/>
</dbReference>
<dbReference type="Pfam" id="PF02140">
    <property type="entry name" value="SUEL_Lectin"/>
    <property type="match status" value="1"/>
</dbReference>